<dbReference type="InParanoid" id="G4Q3N0"/>
<feature type="region of interest" description="Disordered" evidence="1">
    <location>
        <begin position="51"/>
        <end position="70"/>
    </location>
</feature>
<reference evidence="2 3" key="1">
    <citation type="journal article" date="2011" name="J. Bacteriol.">
        <title>Complete genome sequence of Acidaminococcus intestini RYC-MR95, a Gram-negative bacterium from the phylum Firmicutes.</title>
        <authorList>
            <person name="D'Auria G."/>
            <person name="Galan J.C."/>
            <person name="Rodriguez-Alcayna M."/>
            <person name="Moya A."/>
            <person name="Baquero F."/>
            <person name="Latorre A."/>
        </authorList>
    </citation>
    <scope>NUCLEOTIDE SEQUENCE [LARGE SCALE GENOMIC DNA]</scope>
    <source>
        <strain evidence="2 3">RyC-MR95</strain>
    </source>
</reference>
<evidence type="ECO:0000313" key="3">
    <source>
        <dbReference type="Proteomes" id="UP000007093"/>
    </source>
</evidence>
<gene>
    <name evidence="2" type="ordered locus">Acin_0511</name>
</gene>
<organism evidence="2 3">
    <name type="scientific">Acidaminococcus intestini (strain RyC-MR95)</name>
    <dbReference type="NCBI Taxonomy" id="568816"/>
    <lineage>
        <taxon>Bacteria</taxon>
        <taxon>Bacillati</taxon>
        <taxon>Bacillota</taxon>
        <taxon>Negativicutes</taxon>
        <taxon>Acidaminococcales</taxon>
        <taxon>Acidaminococcaceae</taxon>
        <taxon>Acidaminococcus</taxon>
    </lineage>
</organism>
<dbReference type="KEGG" id="ain:Acin_0511"/>
<accession>G4Q3N0</accession>
<dbReference type="EMBL" id="CP003058">
    <property type="protein sequence ID" value="AEQ21753.1"/>
    <property type="molecule type" value="Genomic_DNA"/>
</dbReference>
<protein>
    <submittedName>
        <fullName evidence="2">Uncharacterized protein</fullName>
    </submittedName>
</protein>
<name>G4Q3N0_ACIIR</name>
<keyword evidence="3" id="KW-1185">Reference proteome</keyword>
<evidence type="ECO:0000313" key="2">
    <source>
        <dbReference type="EMBL" id="AEQ21753.1"/>
    </source>
</evidence>
<sequence length="70" mass="8140">MKKDRPGCFSLPRRSASYTMQSTWSIPLIRQSCTALFECDADIIAGMTERSKKKFRKKIKKPPPKERLHL</sequence>
<dbReference type="HOGENOM" id="CLU_2748529_0_0_9"/>
<proteinExistence type="predicted"/>
<dbReference type="AlphaFoldDB" id="G4Q3N0"/>
<evidence type="ECO:0000256" key="1">
    <source>
        <dbReference type="SAM" id="MobiDB-lite"/>
    </source>
</evidence>
<dbReference type="STRING" id="568816.Acin_0511"/>
<dbReference type="Proteomes" id="UP000007093">
    <property type="component" value="Chromosome"/>
</dbReference>
<feature type="compositionally biased region" description="Basic residues" evidence="1">
    <location>
        <begin position="51"/>
        <end position="62"/>
    </location>
</feature>